<dbReference type="KEGG" id="mtw:CQW49_08740"/>
<evidence type="ECO:0000313" key="1">
    <source>
        <dbReference type="EMBL" id="ATQ67966.1"/>
    </source>
</evidence>
<dbReference type="Proteomes" id="UP000230709">
    <property type="component" value="Chromosome"/>
</dbReference>
<protein>
    <submittedName>
        <fullName evidence="1">Ferredoxin</fullName>
    </submittedName>
</protein>
<organism evidence="1 2">
    <name type="scientific">Methylosinus trichosporium (strain ATCC 35070 / NCIMB 11131 / UNIQEM 75 / OB3b)</name>
    <dbReference type="NCBI Taxonomy" id="595536"/>
    <lineage>
        <taxon>Bacteria</taxon>
        <taxon>Pseudomonadati</taxon>
        <taxon>Pseudomonadota</taxon>
        <taxon>Alphaproteobacteria</taxon>
        <taxon>Hyphomicrobiales</taxon>
        <taxon>Methylocystaceae</taxon>
        <taxon>Methylosinus</taxon>
    </lineage>
</organism>
<reference evidence="2" key="1">
    <citation type="submission" date="2017-10" db="EMBL/GenBank/DDBJ databases">
        <title>Completed PacBio SMRT sequence of Methylosinus trichosporium OB3b reveals presence of a third large plasmid.</title>
        <authorList>
            <person name="Charles T.C."/>
            <person name="Lynch M.D.J."/>
            <person name="Heil J.R."/>
            <person name="Cheng J."/>
        </authorList>
    </citation>
    <scope>NUCLEOTIDE SEQUENCE [LARGE SCALE GENOMIC DNA]</scope>
    <source>
        <strain evidence="2">OB3b</strain>
    </source>
</reference>
<sequence length="110" mass="12247">MLEDLPVVFKYHVFTCFQQRPPGHPRGSCTTSGAKPLWDRLQAKLGAQPLPDVSMTATACLGFCRAGPLMVVYPQGVWYAPRTPEDIDEIVQSHFIEGNPVERLIIVPQL</sequence>
<dbReference type="CDD" id="cd02980">
    <property type="entry name" value="TRX_Fd_family"/>
    <property type="match status" value="1"/>
</dbReference>
<dbReference type="Gene3D" id="3.40.30.10">
    <property type="entry name" value="Glutaredoxin"/>
    <property type="match status" value="1"/>
</dbReference>
<dbReference type="Pfam" id="PF01257">
    <property type="entry name" value="2Fe-2S_thioredx"/>
    <property type="match status" value="1"/>
</dbReference>
<gene>
    <name evidence="1" type="ORF">CQW49_08740</name>
</gene>
<name>A0A2D2CZ02_METT3</name>
<dbReference type="SUPFAM" id="SSF52833">
    <property type="entry name" value="Thioredoxin-like"/>
    <property type="match status" value="1"/>
</dbReference>
<keyword evidence="2" id="KW-1185">Reference proteome</keyword>
<proteinExistence type="predicted"/>
<dbReference type="AlphaFoldDB" id="A0A2D2CZ02"/>
<dbReference type="EMBL" id="CP023737">
    <property type="protein sequence ID" value="ATQ67966.1"/>
    <property type="molecule type" value="Genomic_DNA"/>
</dbReference>
<evidence type="ECO:0000313" key="2">
    <source>
        <dbReference type="Proteomes" id="UP000230709"/>
    </source>
</evidence>
<accession>A0A2D2CZ02</accession>
<dbReference type="STRING" id="595536.GCA_000178815_03404"/>
<dbReference type="InterPro" id="IPR036249">
    <property type="entry name" value="Thioredoxin-like_sf"/>
</dbReference>
<dbReference type="RefSeq" id="WP_004448269.1">
    <property type="nucleotide sequence ID" value="NZ_ADVE02000001.1"/>
</dbReference>